<reference evidence="1" key="3">
    <citation type="submission" date="2023-05" db="EMBL/GenBank/DDBJ databases">
        <authorList>
            <person name="Smith C.H."/>
        </authorList>
    </citation>
    <scope>NUCLEOTIDE SEQUENCE</scope>
    <source>
        <strain evidence="1">CHS0354</strain>
        <tissue evidence="1">Mantle</tissue>
    </source>
</reference>
<dbReference type="Proteomes" id="UP001195483">
    <property type="component" value="Unassembled WGS sequence"/>
</dbReference>
<gene>
    <name evidence="1" type="ORF">CHS0354_008431</name>
</gene>
<accession>A0AAE0VH10</accession>
<comment type="caution">
    <text evidence="1">The sequence shown here is derived from an EMBL/GenBank/DDBJ whole genome shotgun (WGS) entry which is preliminary data.</text>
</comment>
<evidence type="ECO:0000313" key="1">
    <source>
        <dbReference type="EMBL" id="KAK3577336.1"/>
    </source>
</evidence>
<sequence length="130" mass="14731">MDGSSAIILSHFGPSRKYLQAKIILIICCLFGSEGKDNRNYKTKSNDDHSLGILNVAIQIQYICLSITYVCMLKHVEAFEKVFAFSCKGWAWSLLLTYTQLQVILKDVTVKTIRNQDFYPSPRFGRGCAL</sequence>
<name>A0AAE0VH10_9BIVA</name>
<reference evidence="1" key="2">
    <citation type="journal article" date="2021" name="Genome Biol. Evol.">
        <title>Developing a high-quality reference genome for a parasitic bivalve with doubly uniparental inheritance (Bivalvia: Unionida).</title>
        <authorList>
            <person name="Smith C.H."/>
        </authorList>
    </citation>
    <scope>NUCLEOTIDE SEQUENCE</scope>
    <source>
        <strain evidence="1">CHS0354</strain>
        <tissue evidence="1">Mantle</tissue>
    </source>
</reference>
<keyword evidence="2" id="KW-1185">Reference proteome</keyword>
<proteinExistence type="predicted"/>
<organism evidence="1 2">
    <name type="scientific">Potamilus streckersoni</name>
    <dbReference type="NCBI Taxonomy" id="2493646"/>
    <lineage>
        <taxon>Eukaryota</taxon>
        <taxon>Metazoa</taxon>
        <taxon>Spiralia</taxon>
        <taxon>Lophotrochozoa</taxon>
        <taxon>Mollusca</taxon>
        <taxon>Bivalvia</taxon>
        <taxon>Autobranchia</taxon>
        <taxon>Heteroconchia</taxon>
        <taxon>Palaeoheterodonta</taxon>
        <taxon>Unionida</taxon>
        <taxon>Unionoidea</taxon>
        <taxon>Unionidae</taxon>
        <taxon>Ambleminae</taxon>
        <taxon>Lampsilini</taxon>
        <taxon>Potamilus</taxon>
    </lineage>
</organism>
<dbReference type="EMBL" id="JAEAOA010000557">
    <property type="protein sequence ID" value="KAK3577336.1"/>
    <property type="molecule type" value="Genomic_DNA"/>
</dbReference>
<reference evidence="1" key="1">
    <citation type="journal article" date="2021" name="Genome Biol. Evol.">
        <title>A High-Quality Reference Genome for a Parasitic Bivalve with Doubly Uniparental Inheritance (Bivalvia: Unionida).</title>
        <authorList>
            <person name="Smith C.H."/>
        </authorList>
    </citation>
    <scope>NUCLEOTIDE SEQUENCE</scope>
    <source>
        <strain evidence="1">CHS0354</strain>
    </source>
</reference>
<evidence type="ECO:0000313" key="2">
    <source>
        <dbReference type="Proteomes" id="UP001195483"/>
    </source>
</evidence>
<dbReference type="AlphaFoldDB" id="A0AAE0VH10"/>
<protein>
    <submittedName>
        <fullName evidence="1">Uncharacterized protein</fullName>
    </submittedName>
</protein>